<evidence type="ECO:0000313" key="3">
    <source>
        <dbReference type="EMBL" id="GCC41076.1"/>
    </source>
</evidence>
<evidence type="ECO:0000313" key="4">
    <source>
        <dbReference type="Proteomes" id="UP000287033"/>
    </source>
</evidence>
<dbReference type="GO" id="GO:0004674">
    <property type="term" value="F:protein serine/threonine kinase activity"/>
    <property type="evidence" value="ECO:0007669"/>
    <property type="project" value="InterPro"/>
</dbReference>
<protein>
    <recommendedName>
        <fullName evidence="2">Microtubule-associated serine/threonine-protein kinase pre-PK domain-containing protein</fullName>
    </recommendedName>
</protein>
<evidence type="ECO:0000259" key="2">
    <source>
        <dbReference type="Pfam" id="PF08926"/>
    </source>
</evidence>
<keyword evidence="4" id="KW-1185">Reference proteome</keyword>
<dbReference type="InterPro" id="IPR015022">
    <property type="entry name" value="MAST_pre-PK_dom"/>
</dbReference>
<organism evidence="3 4">
    <name type="scientific">Chiloscyllium punctatum</name>
    <name type="common">Brownbanded bambooshark</name>
    <name type="synonym">Hemiscyllium punctatum</name>
    <dbReference type="NCBI Taxonomy" id="137246"/>
    <lineage>
        <taxon>Eukaryota</taxon>
        <taxon>Metazoa</taxon>
        <taxon>Chordata</taxon>
        <taxon>Craniata</taxon>
        <taxon>Vertebrata</taxon>
        <taxon>Chondrichthyes</taxon>
        <taxon>Elasmobranchii</taxon>
        <taxon>Galeomorphii</taxon>
        <taxon>Galeoidea</taxon>
        <taxon>Orectolobiformes</taxon>
        <taxon>Hemiscylliidae</taxon>
        <taxon>Chiloscyllium</taxon>
    </lineage>
</organism>
<dbReference type="Proteomes" id="UP000287033">
    <property type="component" value="Unassembled WGS sequence"/>
</dbReference>
<feature type="region of interest" description="Disordered" evidence="1">
    <location>
        <begin position="44"/>
        <end position="64"/>
    </location>
</feature>
<feature type="non-terminal residue" evidence="3">
    <location>
        <position position="64"/>
    </location>
</feature>
<gene>
    <name evidence="3" type="ORF">chiPu_0025248</name>
</gene>
<dbReference type="OrthoDB" id="10070999at2759"/>
<dbReference type="Pfam" id="PF08926">
    <property type="entry name" value="DUF1908"/>
    <property type="match status" value="1"/>
</dbReference>
<dbReference type="EMBL" id="BEZZ01055118">
    <property type="protein sequence ID" value="GCC41076.1"/>
    <property type="molecule type" value="Genomic_DNA"/>
</dbReference>
<reference evidence="3 4" key="1">
    <citation type="journal article" date="2018" name="Nat. Ecol. Evol.">
        <title>Shark genomes provide insights into elasmobranch evolution and the origin of vertebrates.</title>
        <authorList>
            <person name="Hara Y"/>
            <person name="Yamaguchi K"/>
            <person name="Onimaru K"/>
            <person name="Kadota M"/>
            <person name="Koyanagi M"/>
            <person name="Keeley SD"/>
            <person name="Tatsumi K"/>
            <person name="Tanaka K"/>
            <person name="Motone F"/>
            <person name="Kageyama Y"/>
            <person name="Nozu R"/>
            <person name="Adachi N"/>
            <person name="Nishimura O"/>
            <person name="Nakagawa R"/>
            <person name="Tanegashima C"/>
            <person name="Kiyatake I"/>
            <person name="Matsumoto R"/>
            <person name="Murakumo K"/>
            <person name="Nishida K"/>
            <person name="Terakita A"/>
            <person name="Kuratani S"/>
            <person name="Sato K"/>
            <person name="Hyodo S Kuraku.S."/>
        </authorList>
    </citation>
    <scope>NUCLEOTIDE SEQUENCE [LARGE SCALE GENOMIC DNA]</scope>
</reference>
<dbReference type="GO" id="GO:0000287">
    <property type="term" value="F:magnesium ion binding"/>
    <property type="evidence" value="ECO:0007669"/>
    <property type="project" value="InterPro"/>
</dbReference>
<sequence>EFDPEEFYHLLEAAEGHAKIGQGIKTDIPRYIISQLGLTKDPFQGIVPLDDEDTISPQKSDSQD</sequence>
<dbReference type="GO" id="GO:0005524">
    <property type="term" value="F:ATP binding"/>
    <property type="evidence" value="ECO:0007669"/>
    <property type="project" value="InterPro"/>
</dbReference>
<feature type="domain" description="Microtubule-associated serine/threonine-protein kinase pre-PK" evidence="2">
    <location>
        <begin position="1"/>
        <end position="44"/>
    </location>
</feature>
<feature type="compositionally biased region" description="Polar residues" evidence="1">
    <location>
        <begin position="55"/>
        <end position="64"/>
    </location>
</feature>
<comment type="caution">
    <text evidence="3">The sequence shown here is derived from an EMBL/GenBank/DDBJ whole genome shotgun (WGS) entry which is preliminary data.</text>
</comment>
<accession>A0A401TEN1</accession>
<feature type="non-terminal residue" evidence="3">
    <location>
        <position position="1"/>
    </location>
</feature>
<proteinExistence type="predicted"/>
<dbReference type="AlphaFoldDB" id="A0A401TEN1"/>
<name>A0A401TEN1_CHIPU</name>
<evidence type="ECO:0000256" key="1">
    <source>
        <dbReference type="SAM" id="MobiDB-lite"/>
    </source>
</evidence>
<dbReference type="STRING" id="137246.A0A401TEN1"/>